<dbReference type="PANTHER" id="PTHR13237">
    <property type="entry name" value="SOMETHING ABOUT SILENCING PROTEIN 10-RELATED"/>
    <property type="match status" value="1"/>
</dbReference>
<dbReference type="Pfam" id="PF09368">
    <property type="entry name" value="Sas10"/>
    <property type="match status" value="1"/>
</dbReference>
<comment type="similarity">
    <text evidence="2">Belongs to the SAS10 family.</text>
</comment>
<feature type="region of interest" description="Disordered" evidence="4">
    <location>
        <begin position="74"/>
        <end position="185"/>
    </location>
</feature>
<dbReference type="GeneID" id="91085784"/>
<feature type="region of interest" description="Disordered" evidence="4">
    <location>
        <begin position="1"/>
        <end position="27"/>
    </location>
</feature>
<dbReference type="VEuPathDB" id="FungiDB:L203_01064"/>
<organism evidence="5 6">
    <name type="scientific">Cryptococcus depauperatus CBS 7841</name>
    <dbReference type="NCBI Taxonomy" id="1295531"/>
    <lineage>
        <taxon>Eukaryota</taxon>
        <taxon>Fungi</taxon>
        <taxon>Dikarya</taxon>
        <taxon>Basidiomycota</taxon>
        <taxon>Agaricomycotina</taxon>
        <taxon>Tremellomycetes</taxon>
        <taxon>Tremellales</taxon>
        <taxon>Cryptococcaceae</taxon>
        <taxon>Cryptococcus</taxon>
    </lineage>
</organism>
<accession>A0A1E3ITC4</accession>
<evidence type="ECO:0000256" key="2">
    <source>
        <dbReference type="ARBA" id="ARBA00010979"/>
    </source>
</evidence>
<evidence type="ECO:0000313" key="6">
    <source>
        <dbReference type="Proteomes" id="UP000094043"/>
    </source>
</evidence>
<feature type="compositionally biased region" description="Polar residues" evidence="4">
    <location>
        <begin position="477"/>
        <end position="486"/>
    </location>
</feature>
<reference evidence="5" key="2">
    <citation type="journal article" date="2022" name="Elife">
        <title>Obligate sexual reproduction of a homothallic fungus closely related to the Cryptococcus pathogenic species complex.</title>
        <authorList>
            <person name="Passer A.R."/>
            <person name="Clancey S.A."/>
            <person name="Shea T."/>
            <person name="David-Palma M."/>
            <person name="Averette A.F."/>
            <person name="Boekhout T."/>
            <person name="Porcel B.M."/>
            <person name="Nowrousian M."/>
            <person name="Cuomo C.A."/>
            <person name="Sun S."/>
            <person name="Heitman J."/>
            <person name="Coelho M.A."/>
        </authorList>
    </citation>
    <scope>NUCLEOTIDE SEQUENCE</scope>
    <source>
        <strain evidence="5">CBS 7841</strain>
    </source>
</reference>
<sequence length="735" mass="83297">MGRKKSSKSGVFSKPSPAPGARVKKMNTFEETLEPGSVDDFMFKRDQINFNSQDNSDDEDVNAQVGEEVLSIEQARRRARQEAQDDVEVEDEENDDELISKRPKEKSKVDFSMKGRFGKPVVSDEEDEASGSGSGFDSSDDEQWGRQYYSRPSNRREKEQEGFEDEKREEEREMEEREVKRLQKKQREALHKNDYGLDDLVEAPAEQTSEEREEHAPKTTPAPPTSGDPSTLLRHLEAHEPLKLALSREFPLVVNKLERTSRGIKKMEEAKEEEAQLHKGLGWLHYQTLLTYASTLAFYIHINSLPSTSRPDIPIVPRLLQLKEGLAMLENLDFDAASVSENTLALNNPIYNWIERDDDELKESKLDLIKRMQDTGGLGFKGLLGETEEDNTWQEEGLEENELEDLLIDVQGNADVKDNYEEDITSLAAKPAGDKAKKAKKTSKDLVKLDNLDYDALLKDEPPVSKKTKKMKKSNRSEPSTNSSAFTPLAEPDFYSKPKSFKSHVSYTEDLDPLGDSTSLTDADFSDKQSRKKSLAFHTSKINATLARRAEGRANRMGGDEDLPYRDKRKARDDALKRNAPKVEEGEDLEHLHSQESKKRRRNGLENDVAGGYGMDEAEGYYELVKRRRKEEKAAKDAEHEAIEAELCAERATYDVDSTDGPRTISRAIEKNRGLTPRRSKTSRNPRVKKRQAFDKAQKKVASQRSVYKGGQAAYGGEYKGEKTGISKVIKSRKF</sequence>
<feature type="compositionally biased region" description="Basic and acidic residues" evidence="4">
    <location>
        <begin position="98"/>
        <end position="113"/>
    </location>
</feature>
<dbReference type="KEGG" id="cdep:91085784"/>
<proteinExistence type="inferred from homology"/>
<dbReference type="RefSeq" id="XP_066067107.1">
    <property type="nucleotide sequence ID" value="XM_066211010.1"/>
</dbReference>
<gene>
    <name evidence="5" type="ORF">L203_101571</name>
</gene>
<feature type="region of interest" description="Disordered" evidence="4">
    <location>
        <begin position="205"/>
        <end position="232"/>
    </location>
</feature>
<name>A0A1E3ITC4_9TREE</name>
<feature type="compositionally biased region" description="Basic and acidic residues" evidence="4">
    <location>
        <begin position="74"/>
        <end position="83"/>
    </location>
</feature>
<dbReference type="EMBL" id="CP143785">
    <property type="protein sequence ID" value="WVN86407.1"/>
    <property type="molecule type" value="Genomic_DNA"/>
</dbReference>
<evidence type="ECO:0000256" key="1">
    <source>
        <dbReference type="ARBA" id="ARBA00004123"/>
    </source>
</evidence>
<protein>
    <submittedName>
        <fullName evidence="5">Uncharacterized protein</fullName>
    </submittedName>
</protein>
<dbReference type="GO" id="GO:0000462">
    <property type="term" value="P:maturation of SSU-rRNA from tricistronic rRNA transcript (SSU-rRNA, 5.8S rRNA, LSU-rRNA)"/>
    <property type="evidence" value="ECO:0007669"/>
    <property type="project" value="TreeGrafter"/>
</dbReference>
<evidence type="ECO:0000313" key="5">
    <source>
        <dbReference type="EMBL" id="WVN86407.1"/>
    </source>
</evidence>
<keyword evidence="6" id="KW-1185">Reference proteome</keyword>
<comment type="subcellular location">
    <subcellularLocation>
        <location evidence="1">Nucleus</location>
    </subcellularLocation>
</comment>
<dbReference type="OrthoDB" id="1924577at2759"/>
<evidence type="ECO:0000256" key="4">
    <source>
        <dbReference type="SAM" id="MobiDB-lite"/>
    </source>
</evidence>
<feature type="region of interest" description="Disordered" evidence="4">
    <location>
        <begin position="49"/>
        <end position="68"/>
    </location>
</feature>
<feature type="compositionally biased region" description="Basic residues" evidence="4">
    <location>
        <begin position="676"/>
        <end position="691"/>
    </location>
</feature>
<keyword evidence="3" id="KW-0539">Nucleus</keyword>
<dbReference type="AlphaFoldDB" id="A0A1E3ITC4"/>
<dbReference type="PANTHER" id="PTHR13237:SF8">
    <property type="entry name" value="SOMETHING ABOUT SILENCING PROTEIN 10"/>
    <property type="match status" value="1"/>
</dbReference>
<reference evidence="5" key="1">
    <citation type="submission" date="2016-06" db="EMBL/GenBank/DDBJ databases">
        <authorList>
            <person name="Cuomo C."/>
            <person name="Litvintseva A."/>
            <person name="Heitman J."/>
            <person name="Chen Y."/>
            <person name="Sun S."/>
            <person name="Springer D."/>
            <person name="Dromer F."/>
            <person name="Young S."/>
            <person name="Zeng Q."/>
            <person name="Chapman S."/>
            <person name="Gujja S."/>
            <person name="Saif S."/>
            <person name="Birren B."/>
        </authorList>
    </citation>
    <scope>NUCLEOTIDE SEQUENCE</scope>
    <source>
        <strain evidence="5">CBS 7841</strain>
    </source>
</reference>
<feature type="region of interest" description="Disordered" evidence="4">
    <location>
        <begin position="656"/>
        <end position="705"/>
    </location>
</feature>
<reference evidence="5" key="3">
    <citation type="submission" date="2024-01" db="EMBL/GenBank/DDBJ databases">
        <authorList>
            <person name="Coelho M.A."/>
            <person name="David-Palma M."/>
            <person name="Shea T."/>
            <person name="Sun S."/>
            <person name="Cuomo C.A."/>
            <person name="Heitman J."/>
        </authorList>
    </citation>
    <scope>NUCLEOTIDE SEQUENCE</scope>
    <source>
        <strain evidence="5">CBS 7841</strain>
    </source>
</reference>
<dbReference type="Proteomes" id="UP000094043">
    <property type="component" value="Chromosome 2"/>
</dbReference>
<evidence type="ECO:0000256" key="3">
    <source>
        <dbReference type="ARBA" id="ARBA00023242"/>
    </source>
</evidence>
<dbReference type="InterPro" id="IPR018972">
    <property type="entry name" value="Sas10_C_dom"/>
</dbReference>
<feature type="region of interest" description="Disordered" evidence="4">
    <location>
        <begin position="460"/>
        <end position="614"/>
    </location>
</feature>
<feature type="compositionally biased region" description="Basic and acidic residues" evidence="4">
    <location>
        <begin position="563"/>
        <end position="597"/>
    </location>
</feature>
<feature type="compositionally biased region" description="Basic and acidic residues" evidence="4">
    <location>
        <begin position="154"/>
        <end position="185"/>
    </location>
</feature>
<dbReference type="GO" id="GO:0032040">
    <property type="term" value="C:small-subunit processome"/>
    <property type="evidence" value="ECO:0007669"/>
    <property type="project" value="TreeGrafter"/>
</dbReference>
<feature type="compositionally biased region" description="Acidic residues" evidence="4">
    <location>
        <begin position="84"/>
        <end position="97"/>
    </location>
</feature>